<keyword evidence="10 13" id="KW-1133">Transmembrane helix</keyword>
<evidence type="ECO:0000256" key="5">
    <source>
        <dbReference type="ARBA" id="ARBA00022448"/>
    </source>
</evidence>
<evidence type="ECO:0000256" key="6">
    <source>
        <dbReference type="ARBA" id="ARBA00022475"/>
    </source>
</evidence>
<dbReference type="PANTHER" id="PTHR10791">
    <property type="entry name" value="RAG1-ACTIVATING PROTEIN 1"/>
    <property type="match status" value="1"/>
</dbReference>
<keyword evidence="15" id="KW-1185">Reference proteome</keyword>
<evidence type="ECO:0000256" key="11">
    <source>
        <dbReference type="ARBA" id="ARBA00023034"/>
    </source>
</evidence>
<protein>
    <recommendedName>
        <fullName evidence="4">Sugar transporter SWEET1</fullName>
    </recommendedName>
</protein>
<evidence type="ECO:0000313" key="14">
    <source>
        <dbReference type="EMBL" id="GFH16715.1"/>
    </source>
</evidence>
<keyword evidence="9" id="KW-0677">Repeat</keyword>
<dbReference type="GO" id="GO:0005886">
    <property type="term" value="C:plasma membrane"/>
    <property type="evidence" value="ECO:0007669"/>
    <property type="project" value="UniProtKB-SubCell"/>
</dbReference>
<evidence type="ECO:0000256" key="8">
    <source>
        <dbReference type="ARBA" id="ARBA00022692"/>
    </source>
</evidence>
<keyword evidence="12 13" id="KW-0472">Membrane</keyword>
<evidence type="ECO:0000256" key="2">
    <source>
        <dbReference type="ARBA" id="ARBA00004653"/>
    </source>
</evidence>
<dbReference type="GO" id="GO:0000139">
    <property type="term" value="C:Golgi membrane"/>
    <property type="evidence" value="ECO:0007669"/>
    <property type="project" value="UniProtKB-SubCell"/>
</dbReference>
<dbReference type="InterPro" id="IPR004316">
    <property type="entry name" value="SWEET_rpt"/>
</dbReference>
<dbReference type="EMBL" id="BLLF01001041">
    <property type="protein sequence ID" value="GFH16715.1"/>
    <property type="molecule type" value="Genomic_DNA"/>
</dbReference>
<gene>
    <name evidence="14" type="ORF">HaLaN_13193</name>
</gene>
<comment type="similarity">
    <text evidence="3">Belongs to the SWEET sugar transporter family.</text>
</comment>
<comment type="caution">
    <text evidence="14">The sequence shown here is derived from an EMBL/GenBank/DDBJ whole genome shotgun (WGS) entry which is preliminary data.</text>
</comment>
<keyword evidence="6" id="KW-1003">Cell membrane</keyword>
<evidence type="ECO:0000313" key="15">
    <source>
        <dbReference type="Proteomes" id="UP000485058"/>
    </source>
</evidence>
<dbReference type="Gene3D" id="1.20.1280.290">
    <property type="match status" value="1"/>
</dbReference>
<organism evidence="14 15">
    <name type="scientific">Haematococcus lacustris</name>
    <name type="common">Green alga</name>
    <name type="synonym">Haematococcus pluvialis</name>
    <dbReference type="NCBI Taxonomy" id="44745"/>
    <lineage>
        <taxon>Eukaryota</taxon>
        <taxon>Viridiplantae</taxon>
        <taxon>Chlorophyta</taxon>
        <taxon>core chlorophytes</taxon>
        <taxon>Chlorophyceae</taxon>
        <taxon>CS clade</taxon>
        <taxon>Chlamydomonadales</taxon>
        <taxon>Haematococcaceae</taxon>
        <taxon>Haematococcus</taxon>
    </lineage>
</organism>
<evidence type="ECO:0000256" key="12">
    <source>
        <dbReference type="ARBA" id="ARBA00023136"/>
    </source>
</evidence>
<evidence type="ECO:0000256" key="9">
    <source>
        <dbReference type="ARBA" id="ARBA00022737"/>
    </source>
</evidence>
<reference evidence="14 15" key="1">
    <citation type="submission" date="2020-02" db="EMBL/GenBank/DDBJ databases">
        <title>Draft genome sequence of Haematococcus lacustris strain NIES-144.</title>
        <authorList>
            <person name="Morimoto D."/>
            <person name="Nakagawa S."/>
            <person name="Yoshida T."/>
            <person name="Sawayama S."/>
        </authorList>
    </citation>
    <scope>NUCLEOTIDE SEQUENCE [LARGE SCALE GENOMIC DNA]</scope>
    <source>
        <strain evidence="14 15">NIES-144</strain>
    </source>
</reference>
<evidence type="ECO:0000256" key="4">
    <source>
        <dbReference type="ARBA" id="ARBA00021741"/>
    </source>
</evidence>
<keyword evidence="7 14" id="KW-0762">Sugar transport</keyword>
<comment type="subcellular location">
    <subcellularLocation>
        <location evidence="1">Cell membrane</location>
        <topology evidence="1">Multi-pass membrane protein</topology>
    </subcellularLocation>
    <subcellularLocation>
        <location evidence="2">Golgi apparatus membrane</location>
        <topology evidence="2">Multi-pass membrane protein</topology>
    </subcellularLocation>
</comment>
<evidence type="ECO:0000256" key="13">
    <source>
        <dbReference type="SAM" id="Phobius"/>
    </source>
</evidence>
<evidence type="ECO:0000256" key="3">
    <source>
        <dbReference type="ARBA" id="ARBA00007809"/>
    </source>
</evidence>
<evidence type="ECO:0000256" key="10">
    <source>
        <dbReference type="ARBA" id="ARBA00022989"/>
    </source>
</evidence>
<feature type="transmembrane region" description="Helical" evidence="13">
    <location>
        <begin position="41"/>
        <end position="61"/>
    </location>
</feature>
<sequence length="77" mass="8169">MAEVLKTRNSASILLPLTVMNLANAALWTTYGMALQDVFIYAPNGIGLVLSLAQLGLACIYPSKPRLVPGASQLHDA</sequence>
<dbReference type="GO" id="GO:0051119">
    <property type="term" value="F:sugar transmembrane transporter activity"/>
    <property type="evidence" value="ECO:0007669"/>
    <property type="project" value="InterPro"/>
</dbReference>
<proteinExistence type="inferred from homology"/>
<dbReference type="InterPro" id="IPR047664">
    <property type="entry name" value="SWEET"/>
</dbReference>
<dbReference type="Pfam" id="PF03083">
    <property type="entry name" value="MtN3_slv"/>
    <property type="match status" value="1"/>
</dbReference>
<evidence type="ECO:0000256" key="7">
    <source>
        <dbReference type="ARBA" id="ARBA00022597"/>
    </source>
</evidence>
<dbReference type="FunFam" id="1.20.1280.290:FF:000004">
    <property type="entry name" value="Sugar transporter SWEET"/>
    <property type="match status" value="1"/>
</dbReference>
<dbReference type="Proteomes" id="UP000485058">
    <property type="component" value="Unassembled WGS sequence"/>
</dbReference>
<name>A0A699Z580_HAELA</name>
<keyword evidence="5" id="KW-0813">Transport</keyword>
<accession>A0A699Z580</accession>
<keyword evidence="8 13" id="KW-0812">Transmembrane</keyword>
<dbReference type="AlphaFoldDB" id="A0A699Z580"/>
<keyword evidence="11" id="KW-0333">Golgi apparatus</keyword>
<evidence type="ECO:0000256" key="1">
    <source>
        <dbReference type="ARBA" id="ARBA00004651"/>
    </source>
</evidence>